<comment type="caution">
    <text evidence="11">The sequence shown here is derived from an EMBL/GenBank/DDBJ whole genome shotgun (WGS) entry which is preliminary data.</text>
</comment>
<dbReference type="GO" id="GO:0006096">
    <property type="term" value="P:glycolytic process"/>
    <property type="evidence" value="ECO:0007669"/>
    <property type="project" value="UniProtKB-UniRule"/>
</dbReference>
<dbReference type="PROSITE" id="PS00064">
    <property type="entry name" value="L_LDH"/>
    <property type="match status" value="1"/>
</dbReference>
<dbReference type="Gene3D" id="3.40.50.720">
    <property type="entry name" value="NAD(P)-binding Rossmann-like Domain"/>
    <property type="match status" value="1"/>
</dbReference>
<dbReference type="InterPro" id="IPR001557">
    <property type="entry name" value="L-lactate/malate_DH"/>
</dbReference>
<comment type="catalytic activity">
    <reaction evidence="6">
        <text>(S)-lactate + NAD(+) = pyruvate + NADH + H(+)</text>
        <dbReference type="Rhea" id="RHEA:23444"/>
        <dbReference type="ChEBI" id="CHEBI:15361"/>
        <dbReference type="ChEBI" id="CHEBI:15378"/>
        <dbReference type="ChEBI" id="CHEBI:16651"/>
        <dbReference type="ChEBI" id="CHEBI:57540"/>
        <dbReference type="ChEBI" id="CHEBI:57945"/>
        <dbReference type="EC" id="1.1.1.27"/>
    </reaction>
</comment>
<sequence>MNILLERSMIMLQTKKVGIVGIGHVGSHCALAMLLQGVCDEMVLMDILPEKAKGYAIDCMDTVSFLPHRTIIKDGGVKELSEMDVIVISVGSLTKNNQRLEELKGSMEAIKSFVPDVVKAGFNGIFVVITNPVDIVTYFVRQLSGFPKHRVIGTGTGLDSARLRRILSETTNIDSHVIQAFMLGEHGDTQVANYSSATIHGVPFLDYVKTHPEQFKDVDLLDLEKQVVRTAWDIIAGKGSTEFGIGCTCANLVKAIFHNERRVLPCSAYLEGEYGQSGFYTGVPAIIGNNGVEEILELPLNEREEKRFKEACEVMKKYIEIGNSYGIC</sequence>
<dbReference type="GO" id="GO:0004459">
    <property type="term" value="F:L-lactate dehydrogenase (NAD+) activity"/>
    <property type="evidence" value="ECO:0007669"/>
    <property type="project" value="UniProtKB-UniRule"/>
</dbReference>
<keyword evidence="4 6" id="KW-0560">Oxidoreductase</keyword>
<dbReference type="GO" id="GO:0006089">
    <property type="term" value="P:lactate metabolic process"/>
    <property type="evidence" value="ECO:0007669"/>
    <property type="project" value="TreeGrafter"/>
</dbReference>
<feature type="binding site" evidence="6">
    <location>
        <position position="99"/>
    </location>
    <ligand>
        <name>substrate</name>
    </ligand>
</feature>
<dbReference type="PANTHER" id="PTHR43128">
    <property type="entry name" value="L-2-HYDROXYCARBOXYLATE DEHYDROGENASE (NAD(P)(+))"/>
    <property type="match status" value="1"/>
</dbReference>
<organism evidence="11 12">
    <name type="scientific">Fusobacterium equinum</name>
    <dbReference type="NCBI Taxonomy" id="134605"/>
    <lineage>
        <taxon>Bacteria</taxon>
        <taxon>Fusobacteriati</taxon>
        <taxon>Fusobacteriota</taxon>
        <taxon>Fusobacteriia</taxon>
        <taxon>Fusobacteriales</taxon>
        <taxon>Fusobacteriaceae</taxon>
        <taxon>Fusobacterium</taxon>
    </lineage>
</organism>
<feature type="binding site" evidence="6">
    <location>
        <begin position="159"/>
        <end position="162"/>
    </location>
    <ligand>
        <name>substrate</name>
    </ligand>
</feature>
<keyword evidence="12" id="KW-1185">Reference proteome</keyword>
<feature type="active site" description="Proton acceptor" evidence="6 7">
    <location>
        <position position="186"/>
    </location>
</feature>
<dbReference type="InterPro" id="IPR036291">
    <property type="entry name" value="NAD(P)-bd_dom_sf"/>
</dbReference>
<feature type="domain" description="Lactate/malate dehydrogenase C-terminal" evidence="10">
    <location>
        <begin position="156"/>
        <end position="322"/>
    </location>
</feature>
<feature type="binding site" evidence="6 8">
    <location>
        <position position="46"/>
    </location>
    <ligand>
        <name>NAD(+)</name>
        <dbReference type="ChEBI" id="CHEBI:57540"/>
    </ligand>
</feature>
<dbReference type="Pfam" id="PF00056">
    <property type="entry name" value="Ldh_1_N"/>
    <property type="match status" value="1"/>
</dbReference>
<feature type="binding site" evidence="6">
    <location>
        <position position="25"/>
    </location>
    <ligand>
        <name>NAD(+)</name>
        <dbReference type="ChEBI" id="CHEBI:57540"/>
    </ligand>
</feature>
<dbReference type="EMBL" id="LRPX01000104">
    <property type="protein sequence ID" value="KXA12105.1"/>
    <property type="molecule type" value="Genomic_DNA"/>
</dbReference>
<dbReference type="HAMAP" id="MF_00488">
    <property type="entry name" value="Lactate_dehydrog"/>
    <property type="match status" value="1"/>
</dbReference>
<reference evidence="12" key="1">
    <citation type="submission" date="2016-01" db="EMBL/GenBank/DDBJ databases">
        <authorList>
            <person name="Mitreva M."/>
            <person name="Pepin K.H."/>
            <person name="Mihindukulasuriya K.A."/>
            <person name="Fulton R."/>
            <person name="Fronick C."/>
            <person name="O'Laughlin M."/>
            <person name="Miner T."/>
            <person name="Herter B."/>
            <person name="Rosa B.A."/>
            <person name="Cordes M."/>
            <person name="Tomlinson C."/>
            <person name="Wollam A."/>
            <person name="Palsikar V.B."/>
            <person name="Mardis E.R."/>
            <person name="Wilson R.K."/>
        </authorList>
    </citation>
    <scope>NUCLEOTIDE SEQUENCE [LARGE SCALE GENOMIC DNA]</scope>
    <source>
        <strain evidence="12">CMW8396</strain>
    </source>
</reference>
<dbReference type="InterPro" id="IPR001236">
    <property type="entry name" value="Lactate/malate_DH_N"/>
</dbReference>
<evidence type="ECO:0000256" key="2">
    <source>
        <dbReference type="ARBA" id="ARBA00006054"/>
    </source>
</evidence>
<dbReference type="NCBIfam" id="TIGR01771">
    <property type="entry name" value="L-LDH-NAD"/>
    <property type="match status" value="1"/>
</dbReference>
<feature type="binding site" evidence="6">
    <location>
        <position position="51"/>
    </location>
    <ligand>
        <name>NAD(+)</name>
        <dbReference type="ChEBI" id="CHEBI:57540"/>
    </ligand>
</feature>
<dbReference type="PATRIC" id="fig|134605.3.peg.1802"/>
<dbReference type="SUPFAM" id="SSF56327">
    <property type="entry name" value="LDH C-terminal domain-like"/>
    <property type="match status" value="1"/>
</dbReference>
<feature type="binding site" evidence="6 8">
    <location>
        <begin position="129"/>
        <end position="131"/>
    </location>
    <ligand>
        <name>NAD(+)</name>
        <dbReference type="ChEBI" id="CHEBI:57540"/>
    </ligand>
</feature>
<evidence type="ECO:0000259" key="9">
    <source>
        <dbReference type="Pfam" id="PF00056"/>
    </source>
</evidence>
<dbReference type="InterPro" id="IPR015955">
    <property type="entry name" value="Lactate_DH/Glyco_Ohase_4_C"/>
</dbReference>
<evidence type="ECO:0000256" key="3">
    <source>
        <dbReference type="ARBA" id="ARBA00012967"/>
    </source>
</evidence>
<dbReference type="PIRSF" id="PIRSF000102">
    <property type="entry name" value="Lac_mal_DH"/>
    <property type="match status" value="1"/>
</dbReference>
<dbReference type="EC" id="1.1.1.27" evidence="3 6"/>
<dbReference type="InterPro" id="IPR022383">
    <property type="entry name" value="Lactate/malate_DH_C"/>
</dbReference>
<dbReference type="InterPro" id="IPR011304">
    <property type="entry name" value="L-lactate_DH"/>
</dbReference>
<evidence type="ECO:0000259" key="10">
    <source>
        <dbReference type="Pfam" id="PF02866"/>
    </source>
</evidence>
<protein>
    <recommendedName>
        <fullName evidence="3 6">L-lactate dehydrogenase</fullName>
        <shortName evidence="6">L-LDH</shortName>
        <ecNumber evidence="3 6">1.1.1.27</ecNumber>
    </recommendedName>
</protein>
<dbReference type="InterPro" id="IPR018177">
    <property type="entry name" value="L-lactate_DH_AS"/>
</dbReference>
<evidence type="ECO:0000256" key="1">
    <source>
        <dbReference type="ARBA" id="ARBA00004843"/>
    </source>
</evidence>
<dbReference type="Pfam" id="PF02866">
    <property type="entry name" value="Ldh_1_C"/>
    <property type="match status" value="1"/>
</dbReference>
<dbReference type="AlphaFoldDB" id="A0A133N740"/>
<dbReference type="CDD" id="cd05291">
    <property type="entry name" value="HicDH_like"/>
    <property type="match status" value="1"/>
</dbReference>
<feature type="binding site" evidence="6">
    <location>
        <position position="154"/>
    </location>
    <ligand>
        <name>NAD(+)</name>
        <dbReference type="ChEBI" id="CHEBI:57540"/>
    </ligand>
</feature>
<evidence type="ECO:0000313" key="11">
    <source>
        <dbReference type="EMBL" id="KXA12105.1"/>
    </source>
</evidence>
<dbReference type="STRING" id="134605.HMPREF3206_01823"/>
<evidence type="ECO:0000256" key="5">
    <source>
        <dbReference type="ARBA" id="ARBA00023027"/>
    </source>
</evidence>
<comment type="subcellular location">
    <subcellularLocation>
        <location evidence="6">Cytoplasm</location>
    </subcellularLocation>
</comment>
<dbReference type="PRINTS" id="PR00086">
    <property type="entry name" value="LLDHDRGNASE"/>
</dbReference>
<evidence type="ECO:0000256" key="7">
    <source>
        <dbReference type="PIRSR" id="PIRSR000102-1"/>
    </source>
</evidence>
<dbReference type="Gene3D" id="3.90.110.10">
    <property type="entry name" value="Lactate dehydrogenase/glycoside hydrolase, family 4, C-terminal"/>
    <property type="match status" value="1"/>
</dbReference>
<gene>
    <name evidence="6" type="primary">ldh</name>
    <name evidence="11" type="ORF">HMPREF3206_01823</name>
</gene>
<keyword evidence="5 6" id="KW-0520">NAD</keyword>
<dbReference type="Proteomes" id="UP000070617">
    <property type="component" value="Unassembled WGS sequence"/>
</dbReference>
<accession>A0A133N740</accession>
<comment type="function">
    <text evidence="6">Catalyzes the conversion of lactate to pyruvate.</text>
</comment>
<evidence type="ECO:0000256" key="4">
    <source>
        <dbReference type="ARBA" id="ARBA00023002"/>
    </source>
</evidence>
<proteinExistence type="inferred from homology"/>
<dbReference type="UniPathway" id="UPA00554">
    <property type="reaction ID" value="UER00611"/>
</dbReference>
<evidence type="ECO:0000313" key="12">
    <source>
        <dbReference type="Proteomes" id="UP000070617"/>
    </source>
</evidence>
<evidence type="ECO:0000256" key="8">
    <source>
        <dbReference type="PIRSR" id="PIRSR000102-3"/>
    </source>
</evidence>
<comment type="pathway">
    <text evidence="1 6">Fermentation; pyruvate fermentation to lactate; (S)-lactate from pyruvate: step 1/1.</text>
</comment>
<name>A0A133N740_9FUSO</name>
<keyword evidence="6" id="KW-0963">Cytoplasm</keyword>
<dbReference type="NCBIfam" id="NF000824">
    <property type="entry name" value="PRK00066.1"/>
    <property type="match status" value="1"/>
</dbReference>
<comment type="caution">
    <text evidence="6">Lacks conserved residue(s) required for the propagation of feature annotation.</text>
</comment>
<feature type="binding site" evidence="6">
    <location>
        <position position="112"/>
    </location>
    <ligand>
        <name>NAD(+)</name>
        <dbReference type="ChEBI" id="CHEBI:57540"/>
    </ligand>
</feature>
<dbReference type="PANTHER" id="PTHR43128:SF31">
    <property type="entry name" value="L-LACTATE DEHYDROGENASE"/>
    <property type="match status" value="1"/>
</dbReference>
<feature type="domain" description="Lactate/malate dehydrogenase N-terminal" evidence="9">
    <location>
        <begin position="16"/>
        <end position="153"/>
    </location>
</feature>
<feature type="binding site" evidence="8">
    <location>
        <begin position="21"/>
        <end position="26"/>
    </location>
    <ligand>
        <name>NAD(+)</name>
        <dbReference type="ChEBI" id="CHEBI:57540"/>
    </ligand>
</feature>
<evidence type="ECO:0000256" key="6">
    <source>
        <dbReference type="HAMAP-Rule" id="MF_00488"/>
    </source>
</evidence>
<comment type="similarity">
    <text evidence="2 6">Belongs to the LDH/MDH superfamily. LDH family.</text>
</comment>
<dbReference type="GO" id="GO:0005737">
    <property type="term" value="C:cytoplasm"/>
    <property type="evidence" value="ECO:0007669"/>
    <property type="project" value="UniProtKB-SubCell"/>
</dbReference>
<comment type="subunit">
    <text evidence="6">Homotetramer.</text>
</comment>
<feature type="binding site" evidence="6">
    <location>
        <begin position="131"/>
        <end position="134"/>
    </location>
    <ligand>
        <name>substrate</name>
    </ligand>
</feature>
<feature type="binding site" evidence="6">
    <location>
        <position position="241"/>
    </location>
    <ligand>
        <name>substrate</name>
    </ligand>
</feature>
<dbReference type="SUPFAM" id="SSF51735">
    <property type="entry name" value="NAD(P)-binding Rossmann-fold domains"/>
    <property type="match status" value="1"/>
</dbReference>